<evidence type="ECO:0000313" key="2">
    <source>
        <dbReference type="EMBL" id="MBB5058124.1"/>
    </source>
</evidence>
<keyword evidence="1" id="KW-1133">Transmembrane helix</keyword>
<feature type="transmembrane region" description="Helical" evidence="1">
    <location>
        <begin position="6"/>
        <end position="25"/>
    </location>
</feature>
<keyword evidence="1" id="KW-0812">Transmembrane</keyword>
<organism evidence="2 3">
    <name type="scientific">Granulicella aggregans</name>
    <dbReference type="NCBI Taxonomy" id="474949"/>
    <lineage>
        <taxon>Bacteria</taxon>
        <taxon>Pseudomonadati</taxon>
        <taxon>Acidobacteriota</taxon>
        <taxon>Terriglobia</taxon>
        <taxon>Terriglobales</taxon>
        <taxon>Acidobacteriaceae</taxon>
        <taxon>Granulicella</taxon>
    </lineage>
</organism>
<sequence>METAGMWPRIICTCFGMLLLYFVAHGTITGRAFGKFGELDRIRQPFGYWLVLVSQAAAGILLFVAAILL</sequence>
<gene>
    <name evidence="2" type="ORF">HDF16_002830</name>
</gene>
<keyword evidence="3" id="KW-1185">Reference proteome</keyword>
<comment type="caution">
    <text evidence="2">The sequence shown here is derived from an EMBL/GenBank/DDBJ whole genome shotgun (WGS) entry which is preliminary data.</text>
</comment>
<evidence type="ECO:0000256" key="1">
    <source>
        <dbReference type="SAM" id="Phobius"/>
    </source>
</evidence>
<keyword evidence="1" id="KW-0472">Membrane</keyword>
<protein>
    <submittedName>
        <fullName evidence="2">Uncharacterized protein</fullName>
    </submittedName>
</protein>
<reference evidence="2 3" key="1">
    <citation type="submission" date="2020-08" db="EMBL/GenBank/DDBJ databases">
        <title>Genomic Encyclopedia of Type Strains, Phase IV (KMG-V): Genome sequencing to study the core and pangenomes of soil and plant-associated prokaryotes.</title>
        <authorList>
            <person name="Whitman W."/>
        </authorList>
    </citation>
    <scope>NUCLEOTIDE SEQUENCE [LARGE SCALE GENOMIC DNA]</scope>
    <source>
        <strain evidence="2 3">M8UP14</strain>
    </source>
</reference>
<dbReference type="Proteomes" id="UP000540989">
    <property type="component" value="Unassembled WGS sequence"/>
</dbReference>
<evidence type="ECO:0000313" key="3">
    <source>
        <dbReference type="Proteomes" id="UP000540989"/>
    </source>
</evidence>
<proteinExistence type="predicted"/>
<name>A0A7W7ZEG8_9BACT</name>
<dbReference type="EMBL" id="JACHIP010000003">
    <property type="protein sequence ID" value="MBB5058124.1"/>
    <property type="molecule type" value="Genomic_DNA"/>
</dbReference>
<accession>A0A7W7ZEG8</accession>
<dbReference type="AlphaFoldDB" id="A0A7W7ZEG8"/>
<feature type="transmembrane region" description="Helical" evidence="1">
    <location>
        <begin position="46"/>
        <end position="68"/>
    </location>
</feature>